<dbReference type="InterPro" id="IPR004147">
    <property type="entry name" value="ABC1_dom"/>
</dbReference>
<reference evidence="4" key="1">
    <citation type="submission" date="2020-06" db="EMBL/GenBank/DDBJ databases">
        <title>WGS assembly of Ceratodon purpureus strain R40.</title>
        <authorList>
            <person name="Carey S.B."/>
            <person name="Jenkins J."/>
            <person name="Shu S."/>
            <person name="Lovell J.T."/>
            <person name="Sreedasyam A."/>
            <person name="Maumus F."/>
            <person name="Tiley G.P."/>
            <person name="Fernandez-Pozo N."/>
            <person name="Barry K."/>
            <person name="Chen C."/>
            <person name="Wang M."/>
            <person name="Lipzen A."/>
            <person name="Daum C."/>
            <person name="Saski C.A."/>
            <person name="Payton A.C."/>
            <person name="Mcbreen J.C."/>
            <person name="Conrad R.E."/>
            <person name="Kollar L.M."/>
            <person name="Olsson S."/>
            <person name="Huttunen S."/>
            <person name="Landis J.B."/>
            <person name="Wickett N.J."/>
            <person name="Johnson M.G."/>
            <person name="Rensing S.A."/>
            <person name="Grimwood J."/>
            <person name="Schmutz J."/>
            <person name="Mcdaniel S.F."/>
        </authorList>
    </citation>
    <scope>NUCLEOTIDE SEQUENCE</scope>
    <source>
        <strain evidence="4">R40</strain>
    </source>
</reference>
<evidence type="ECO:0000259" key="3">
    <source>
        <dbReference type="SMART" id="SM00220"/>
    </source>
</evidence>
<organism evidence="4 5">
    <name type="scientific">Ceratodon purpureus</name>
    <name type="common">Fire moss</name>
    <name type="synonym">Dicranum purpureum</name>
    <dbReference type="NCBI Taxonomy" id="3225"/>
    <lineage>
        <taxon>Eukaryota</taxon>
        <taxon>Viridiplantae</taxon>
        <taxon>Streptophyta</taxon>
        <taxon>Embryophyta</taxon>
        <taxon>Bryophyta</taxon>
        <taxon>Bryophytina</taxon>
        <taxon>Bryopsida</taxon>
        <taxon>Dicranidae</taxon>
        <taxon>Pseudoditrichales</taxon>
        <taxon>Ditrichaceae</taxon>
        <taxon>Ceratodon</taxon>
    </lineage>
</organism>
<accession>A0A8T0J094</accession>
<evidence type="ECO:0000313" key="4">
    <source>
        <dbReference type="EMBL" id="KAG0589390.1"/>
    </source>
</evidence>
<dbReference type="EMBL" id="CM026421">
    <property type="protein sequence ID" value="KAG0589390.1"/>
    <property type="molecule type" value="Genomic_DNA"/>
</dbReference>
<dbReference type="InterPro" id="IPR000719">
    <property type="entry name" value="Prot_kinase_dom"/>
</dbReference>
<dbReference type="GO" id="GO:0005524">
    <property type="term" value="F:ATP binding"/>
    <property type="evidence" value="ECO:0007669"/>
    <property type="project" value="InterPro"/>
</dbReference>
<dbReference type="InterPro" id="IPR045307">
    <property type="entry name" value="ADCK1_dom"/>
</dbReference>
<dbReference type="PANTHER" id="PTHR43173:SF28">
    <property type="entry name" value="AARF DOMAIN CONTAINING KINASE 5"/>
    <property type="match status" value="1"/>
</dbReference>
<feature type="domain" description="Protein kinase" evidence="3">
    <location>
        <begin position="174"/>
        <end position="449"/>
    </location>
</feature>
<gene>
    <name evidence="4" type="ORF">KC19_1G018400</name>
</gene>
<dbReference type="PANTHER" id="PTHR43173">
    <property type="entry name" value="ABC1 FAMILY PROTEIN"/>
    <property type="match status" value="1"/>
</dbReference>
<feature type="chain" id="PRO_5036274591" description="Protein kinase domain-containing protein" evidence="2">
    <location>
        <begin position="22"/>
        <end position="565"/>
    </location>
</feature>
<dbReference type="InterPro" id="IPR011009">
    <property type="entry name" value="Kinase-like_dom_sf"/>
</dbReference>
<comment type="caution">
    <text evidence="4">The sequence shown here is derived from an EMBL/GenBank/DDBJ whole genome shotgun (WGS) entry which is preliminary data.</text>
</comment>
<feature type="signal peptide" evidence="2">
    <location>
        <begin position="1"/>
        <end position="21"/>
    </location>
</feature>
<keyword evidence="2" id="KW-0732">Signal</keyword>
<dbReference type="CDD" id="cd13969">
    <property type="entry name" value="ADCK1-like"/>
    <property type="match status" value="1"/>
</dbReference>
<dbReference type="SMART" id="SM00220">
    <property type="entry name" value="S_TKc"/>
    <property type="match status" value="1"/>
</dbReference>
<dbReference type="AlphaFoldDB" id="A0A8T0J094"/>
<proteinExistence type="inferred from homology"/>
<dbReference type="Gene3D" id="1.10.510.10">
    <property type="entry name" value="Transferase(Phosphotransferase) domain 1"/>
    <property type="match status" value="1"/>
</dbReference>
<dbReference type="Proteomes" id="UP000822688">
    <property type="component" value="Chromosome 1"/>
</dbReference>
<name>A0A8T0J094_CERPU</name>
<dbReference type="SUPFAM" id="SSF56112">
    <property type="entry name" value="Protein kinase-like (PK-like)"/>
    <property type="match status" value="1"/>
</dbReference>
<sequence>MVMARRLLGVVAASAISVTAATSYTGTAPFAYSVTWAPPLLGSNLRGADAGVAGDVFSAGRGFVRSSRAVYTFAVNTLDYKVSLRGYEEKSDEYYDARDKVHERAAKRLLRLCEKNRGFYIKAGQFIASMQQVPKQFVSTLSVLQDKVSFWSFKDMEVVFLEEFGKDVQELFASFNEQPIAAASLAQVHRAVLKDGQEVAVKVQYPGLQEQFSTDIATMAVLSKALAWLFPDYQFEWLVPEFEKGSLKELDFIQEADNAERSAKSFAHKHGVRIPRIFRELSTRRVLTMQFMEGCKVDDISSLEKAGVDPKEVAASLVDIFAEMIFCHGFVHGDPHPGNLLVYRDPSRSGKHNFDIVILDHGLYRDLDEKFRENFCRFWRALVLLDEDEILETGRNLGAGQYARYLPVIFTGRGISSKASFGQGMTPEEQKVMREEVRRFTMGDVSEWLQGLDREFLTVLRTDGLVRSIANRLGASRKERLMAYVKNAVLGLSLQHPGEPSLYEQGLIAYTRAKLDYVHLRFRLEVYELLFAAYKWYGALYRQLAQLYDKLSLGRTKTPISMIAS</sequence>
<evidence type="ECO:0000256" key="2">
    <source>
        <dbReference type="SAM" id="SignalP"/>
    </source>
</evidence>
<protein>
    <recommendedName>
        <fullName evidence="3">Protein kinase domain-containing protein</fullName>
    </recommendedName>
</protein>
<dbReference type="InterPro" id="IPR051130">
    <property type="entry name" value="Mito_struct-func_regulator"/>
</dbReference>
<keyword evidence="5" id="KW-1185">Reference proteome</keyword>
<evidence type="ECO:0000313" key="5">
    <source>
        <dbReference type="Proteomes" id="UP000822688"/>
    </source>
</evidence>
<dbReference type="Pfam" id="PF03109">
    <property type="entry name" value="ABC1"/>
    <property type="match status" value="1"/>
</dbReference>
<dbReference type="EMBL" id="CM026421">
    <property type="protein sequence ID" value="KAG0589389.1"/>
    <property type="molecule type" value="Genomic_DNA"/>
</dbReference>
<comment type="similarity">
    <text evidence="1">Belongs to the protein kinase superfamily. ADCK protein kinase family.</text>
</comment>
<evidence type="ECO:0000256" key="1">
    <source>
        <dbReference type="ARBA" id="ARBA00009670"/>
    </source>
</evidence>
<dbReference type="GO" id="GO:0004672">
    <property type="term" value="F:protein kinase activity"/>
    <property type="evidence" value="ECO:0007669"/>
    <property type="project" value="InterPro"/>
</dbReference>